<feature type="region of interest" description="Disordered" evidence="1">
    <location>
        <begin position="22"/>
        <end position="44"/>
    </location>
</feature>
<dbReference type="RefSeq" id="WP_344178832.1">
    <property type="nucleotide sequence ID" value="NZ_BAAANC010000003.1"/>
</dbReference>
<gene>
    <name evidence="3" type="ORF">GCM10009741_52980</name>
</gene>
<reference evidence="4" key="1">
    <citation type="journal article" date="2019" name="Int. J. Syst. Evol. Microbiol.">
        <title>The Global Catalogue of Microorganisms (GCM) 10K type strain sequencing project: providing services to taxonomists for standard genome sequencing and annotation.</title>
        <authorList>
            <consortium name="The Broad Institute Genomics Platform"/>
            <consortium name="The Broad Institute Genome Sequencing Center for Infectious Disease"/>
            <person name="Wu L."/>
            <person name="Ma J."/>
        </authorList>
    </citation>
    <scope>NUCLEOTIDE SEQUENCE [LARGE SCALE GENOMIC DNA]</scope>
    <source>
        <strain evidence="4">JCM 14303</strain>
    </source>
</reference>
<evidence type="ECO:0000256" key="1">
    <source>
        <dbReference type="SAM" id="MobiDB-lite"/>
    </source>
</evidence>
<protein>
    <submittedName>
        <fullName evidence="3">Uncharacterized protein</fullName>
    </submittedName>
</protein>
<evidence type="ECO:0000256" key="2">
    <source>
        <dbReference type="SAM" id="SignalP"/>
    </source>
</evidence>
<keyword evidence="2" id="KW-0732">Signal</keyword>
<sequence length="441" mass="47088">MRKLLGAALTAMAAVVALTSCSQSTTGQGPGPSVTTSAPPPVATQPLPGHSFVVTRDLDARAIAAAVDPKTWNRDLVLDTTRNSKLPKEAVVHDLTDSGGLLISQSEQVIKDGEPILQPAKTSLWSADGRQRLLDDAAGRAKPVRQPINGRAHGPNATWVDTTSVDLFKQDWQIRYFDAAARTTRLIADSAVLFPGVKNLRPPPGDTTPIMAADGTIYWEAAVPDAEAHLGYTGVIMARDSRAKGPVRTVVRKASTPAVVGNTLYYSHLDDVSPETPQKKLEIHARTPDGTDRVVVEAPLIKDQQILQLAATSTHLAWVISDTDRQAPPGDDLEEGCRDTKDHGCSLYLMKHGSNQALRIKLHTYTAVPVLTPTLLGWGGSSSSGDTGEYVMDLATSKVWRVGSARGCSEVVLAGAYASWSTGNADGQCNGQVVVRWRTPS</sequence>
<dbReference type="PROSITE" id="PS51257">
    <property type="entry name" value="PROKAR_LIPOPROTEIN"/>
    <property type="match status" value="1"/>
</dbReference>
<organism evidence="3 4">
    <name type="scientific">Kribbella lupini</name>
    <dbReference type="NCBI Taxonomy" id="291602"/>
    <lineage>
        <taxon>Bacteria</taxon>
        <taxon>Bacillati</taxon>
        <taxon>Actinomycetota</taxon>
        <taxon>Actinomycetes</taxon>
        <taxon>Propionibacteriales</taxon>
        <taxon>Kribbellaceae</taxon>
        <taxon>Kribbella</taxon>
    </lineage>
</organism>
<keyword evidence="4" id="KW-1185">Reference proteome</keyword>
<evidence type="ECO:0000313" key="3">
    <source>
        <dbReference type="EMBL" id="GAA1543115.1"/>
    </source>
</evidence>
<dbReference type="EMBL" id="BAAANC010000003">
    <property type="protein sequence ID" value="GAA1543115.1"/>
    <property type="molecule type" value="Genomic_DNA"/>
</dbReference>
<dbReference type="Proteomes" id="UP001500363">
    <property type="component" value="Unassembled WGS sequence"/>
</dbReference>
<name>A0ABP4MEQ2_9ACTN</name>
<feature type="chain" id="PRO_5045634522" evidence="2">
    <location>
        <begin position="23"/>
        <end position="441"/>
    </location>
</feature>
<feature type="signal peptide" evidence="2">
    <location>
        <begin position="1"/>
        <end position="22"/>
    </location>
</feature>
<comment type="caution">
    <text evidence="3">The sequence shown here is derived from an EMBL/GenBank/DDBJ whole genome shotgun (WGS) entry which is preliminary data.</text>
</comment>
<proteinExistence type="predicted"/>
<feature type="compositionally biased region" description="Polar residues" evidence="1">
    <location>
        <begin position="22"/>
        <end position="37"/>
    </location>
</feature>
<accession>A0ABP4MEQ2</accession>
<evidence type="ECO:0000313" key="4">
    <source>
        <dbReference type="Proteomes" id="UP001500363"/>
    </source>
</evidence>